<dbReference type="InterPro" id="IPR001680">
    <property type="entry name" value="WD40_rpt"/>
</dbReference>
<dbReference type="PANTHER" id="PTHR19848:SF0">
    <property type="entry name" value="NOTCHLESS PROTEIN HOMOLOG 1"/>
    <property type="match status" value="1"/>
</dbReference>
<evidence type="ECO:0000256" key="4">
    <source>
        <dbReference type="ARBA" id="ARBA00023242"/>
    </source>
</evidence>
<evidence type="ECO:0000313" key="9">
    <source>
        <dbReference type="Proteomes" id="UP000016088"/>
    </source>
</evidence>
<comment type="subcellular location">
    <subcellularLocation>
        <location evidence="1">Nucleus</location>
        <location evidence="1">Nucleolus</location>
    </subcellularLocation>
</comment>
<dbReference type="InterPro" id="IPR019775">
    <property type="entry name" value="WD40_repeat_CS"/>
</dbReference>
<dbReference type="GO" id="GO:0110136">
    <property type="term" value="P:protein-RNA complex remodeling"/>
    <property type="evidence" value="ECO:0007669"/>
    <property type="project" value="EnsemblFungi"/>
</dbReference>
<feature type="repeat" description="WD" evidence="5">
    <location>
        <begin position="130"/>
        <end position="172"/>
    </location>
</feature>
<dbReference type="GeneID" id="25031783"/>
<dbReference type="RefSeq" id="XP_013016753.1">
    <property type="nucleotide sequence ID" value="XM_013161299.1"/>
</dbReference>
<dbReference type="GO" id="GO:0005730">
    <property type="term" value="C:nucleolus"/>
    <property type="evidence" value="ECO:0007669"/>
    <property type="project" value="UniProtKB-SubCell"/>
</dbReference>
<dbReference type="InterPro" id="IPR020472">
    <property type="entry name" value="WD40_PAC1"/>
</dbReference>
<feature type="domain" description="NLE" evidence="7">
    <location>
        <begin position="31"/>
        <end position="80"/>
    </location>
</feature>
<evidence type="ECO:0000256" key="3">
    <source>
        <dbReference type="ARBA" id="ARBA00022737"/>
    </source>
</evidence>
<dbReference type="PROSITE" id="PS00678">
    <property type="entry name" value="WD_REPEATS_1"/>
    <property type="match status" value="3"/>
</dbReference>
<feature type="repeat" description="WD" evidence="5">
    <location>
        <begin position="216"/>
        <end position="264"/>
    </location>
</feature>
<feature type="region of interest" description="Disordered" evidence="6">
    <location>
        <begin position="1"/>
        <end position="23"/>
    </location>
</feature>
<dbReference type="OMA" id="AWEPYHR"/>
<dbReference type="InterPro" id="IPR015943">
    <property type="entry name" value="WD40/YVTN_repeat-like_dom_sf"/>
</dbReference>
<dbReference type="EMBL" id="KE503206">
    <property type="protein sequence ID" value="EPX73590.1"/>
    <property type="molecule type" value="Genomic_DNA"/>
</dbReference>
<dbReference type="Gene3D" id="2.130.10.10">
    <property type="entry name" value="YVTN repeat-like/Quinoprotein amine dehydrogenase"/>
    <property type="match status" value="1"/>
</dbReference>
<dbReference type="VEuPathDB" id="FungiDB:SOCG_02809"/>
<dbReference type="SUPFAM" id="SSF50978">
    <property type="entry name" value="WD40 repeat-like"/>
    <property type="match status" value="1"/>
</dbReference>
<accession>S9R5M6</accession>
<feature type="repeat" description="WD" evidence="5">
    <location>
        <begin position="469"/>
        <end position="502"/>
    </location>
</feature>
<gene>
    <name evidence="8" type="ORF">SOCG_02809</name>
</gene>
<feature type="repeat" description="WD" evidence="5">
    <location>
        <begin position="385"/>
        <end position="426"/>
    </location>
</feature>
<feature type="repeat" description="WD" evidence="5">
    <location>
        <begin position="173"/>
        <end position="205"/>
    </location>
</feature>
<protein>
    <submittedName>
        <fullName evidence="8">Notchless-like protein</fullName>
    </submittedName>
</protein>
<dbReference type="PRINTS" id="PR00320">
    <property type="entry name" value="GPROTEINBRPT"/>
</dbReference>
<evidence type="ECO:0000256" key="6">
    <source>
        <dbReference type="SAM" id="MobiDB-lite"/>
    </source>
</evidence>
<dbReference type="PROSITE" id="PS50294">
    <property type="entry name" value="WD_REPEATS_REGION"/>
    <property type="match status" value="7"/>
</dbReference>
<keyword evidence="2 5" id="KW-0853">WD repeat</keyword>
<dbReference type="AlphaFoldDB" id="S9R5M6"/>
<dbReference type="CDD" id="cd00200">
    <property type="entry name" value="WD40"/>
    <property type="match status" value="1"/>
</dbReference>
<organism evidence="8 9">
    <name type="scientific">Schizosaccharomyces octosporus (strain yFS286)</name>
    <name type="common">Fission yeast</name>
    <name type="synonym">Octosporomyces octosporus</name>
    <dbReference type="NCBI Taxonomy" id="483514"/>
    <lineage>
        <taxon>Eukaryota</taxon>
        <taxon>Fungi</taxon>
        <taxon>Dikarya</taxon>
        <taxon>Ascomycota</taxon>
        <taxon>Taphrinomycotina</taxon>
        <taxon>Schizosaccharomycetes</taxon>
        <taxon>Schizosaccharomycetales</taxon>
        <taxon>Schizosaccharomycetaceae</taxon>
        <taxon>Schizosaccharomyces</taxon>
    </lineage>
</organism>
<evidence type="ECO:0000256" key="2">
    <source>
        <dbReference type="ARBA" id="ARBA00022574"/>
    </source>
</evidence>
<dbReference type="PANTHER" id="PTHR19848">
    <property type="entry name" value="WD40 REPEAT PROTEIN"/>
    <property type="match status" value="1"/>
</dbReference>
<dbReference type="Pfam" id="PF08154">
    <property type="entry name" value="NLE"/>
    <property type="match status" value="1"/>
</dbReference>
<dbReference type="SMART" id="SM00320">
    <property type="entry name" value="WD40"/>
    <property type="match status" value="8"/>
</dbReference>
<dbReference type="PRINTS" id="PR00319">
    <property type="entry name" value="GPROTEINB"/>
</dbReference>
<evidence type="ECO:0000259" key="7">
    <source>
        <dbReference type="Pfam" id="PF08154"/>
    </source>
</evidence>
<keyword evidence="9" id="KW-1185">Reference proteome</keyword>
<evidence type="ECO:0000313" key="8">
    <source>
        <dbReference type="EMBL" id="EPX73590.1"/>
    </source>
</evidence>
<evidence type="ECO:0000256" key="5">
    <source>
        <dbReference type="PROSITE-ProRule" id="PRU00221"/>
    </source>
</evidence>
<proteinExistence type="predicted"/>
<dbReference type="eggNOG" id="KOG0271">
    <property type="taxonomic scope" value="Eukaryota"/>
</dbReference>
<dbReference type="Pfam" id="PF00400">
    <property type="entry name" value="WD40"/>
    <property type="match status" value="8"/>
</dbReference>
<feature type="repeat" description="WD" evidence="5">
    <location>
        <begin position="265"/>
        <end position="305"/>
    </location>
</feature>
<dbReference type="PROSITE" id="PS50082">
    <property type="entry name" value="WD_REPEATS_2"/>
    <property type="match status" value="7"/>
</dbReference>
<feature type="repeat" description="WD" evidence="5">
    <location>
        <begin position="427"/>
        <end position="462"/>
    </location>
</feature>
<dbReference type="InterPro" id="IPR036322">
    <property type="entry name" value="WD40_repeat_dom_sf"/>
</dbReference>
<dbReference type="InterPro" id="IPR001632">
    <property type="entry name" value="WD40_G-protein_beta-like"/>
</dbReference>
<keyword evidence="3" id="KW-0677">Repeat</keyword>
<dbReference type="Proteomes" id="UP000016088">
    <property type="component" value="Unassembled WGS sequence"/>
</dbReference>
<dbReference type="HOGENOM" id="CLU_000288_57_16_1"/>
<dbReference type="GO" id="GO:0000027">
    <property type="term" value="P:ribosomal large subunit assembly"/>
    <property type="evidence" value="ECO:0007669"/>
    <property type="project" value="EnsemblFungi"/>
</dbReference>
<evidence type="ECO:0000256" key="1">
    <source>
        <dbReference type="ARBA" id="ARBA00004604"/>
    </source>
</evidence>
<keyword evidence="4" id="KW-0539">Nucleus</keyword>
<name>S9R5M6_SCHOY</name>
<dbReference type="OrthoDB" id="10267436at2759"/>
<sequence>MATLLPPKNKKQKKEEQNPTPFEIPEKFPLVNIQFRASDDSHEVPSLLVPGNSSARQLDILLNQLLGSTEDPVPYTFALKQGEDAVEIPDNLYTTVFHSGLMKTEDHLTLLYTPQAVFRVRAITRCAASMNGHDGTIISAQFSPSTSARLVTGSGDCTARLWDCDTQTPISTLKGHQNWVSCIAWAPDASIIATGSMDNTIRLWEPKKGAPLGDALRRHTKPIMALSWQPLHLSPESGPYLLASGSKDNTVRVWNTKLRTLVYTLSGHTAPITCVKWGGQNWIYSASYDKTIRIWDAKDGKCLHILKGHAARVNHLSLSTEHVLRSGAYDHTDFKPKNFLEEREKAKERYELCVKQSGERLVSASDDLQLMLWDPFKSTKAVAKMHGHQKVVNYASFSPDGRHIATASFDSSVRLWDAKTGKFLATLRGHVAAVYQCAWSTDSRLLVSSSQDTTLKVWDVRTKKLKCDLPGHLDQVFAVDWSPDGQRVASGGADKAVRIWTH</sequence>
<dbReference type="InterPro" id="IPR012972">
    <property type="entry name" value="NLE"/>
</dbReference>
<reference evidence="8 9" key="1">
    <citation type="journal article" date="2011" name="Science">
        <title>Comparative functional genomics of the fission yeasts.</title>
        <authorList>
            <person name="Rhind N."/>
            <person name="Chen Z."/>
            <person name="Yassour M."/>
            <person name="Thompson D.A."/>
            <person name="Haas B.J."/>
            <person name="Habib N."/>
            <person name="Wapinski I."/>
            <person name="Roy S."/>
            <person name="Lin M.F."/>
            <person name="Heiman D.I."/>
            <person name="Young S.K."/>
            <person name="Furuya K."/>
            <person name="Guo Y."/>
            <person name="Pidoux A."/>
            <person name="Chen H.M."/>
            <person name="Robbertse B."/>
            <person name="Goldberg J.M."/>
            <person name="Aoki K."/>
            <person name="Bayne E.H."/>
            <person name="Berlin A.M."/>
            <person name="Desjardins C.A."/>
            <person name="Dobbs E."/>
            <person name="Dukaj L."/>
            <person name="Fan L."/>
            <person name="FitzGerald M.G."/>
            <person name="French C."/>
            <person name="Gujja S."/>
            <person name="Hansen K."/>
            <person name="Keifenheim D."/>
            <person name="Levin J.Z."/>
            <person name="Mosher R.A."/>
            <person name="Mueller C.A."/>
            <person name="Pfiffner J."/>
            <person name="Priest M."/>
            <person name="Russ C."/>
            <person name="Smialowska A."/>
            <person name="Swoboda P."/>
            <person name="Sykes S.M."/>
            <person name="Vaughn M."/>
            <person name="Vengrova S."/>
            <person name="Yoder R."/>
            <person name="Zeng Q."/>
            <person name="Allshire R."/>
            <person name="Baulcombe D."/>
            <person name="Birren B.W."/>
            <person name="Brown W."/>
            <person name="Ekwall K."/>
            <person name="Kellis M."/>
            <person name="Leatherwood J."/>
            <person name="Levin H."/>
            <person name="Margalit H."/>
            <person name="Martienssen R."/>
            <person name="Nieduszynski C.A."/>
            <person name="Spatafora J.W."/>
            <person name="Friedman N."/>
            <person name="Dalgaard J.Z."/>
            <person name="Baumann P."/>
            <person name="Niki H."/>
            <person name="Regev A."/>
            <person name="Nusbaum C."/>
        </authorList>
    </citation>
    <scope>NUCLEOTIDE SEQUENCE [LARGE SCALE GENOMIC DNA]</scope>
    <source>
        <strain evidence="9">yFS286</strain>
    </source>
</reference>